<dbReference type="Proteomes" id="UP000053105">
    <property type="component" value="Unassembled WGS sequence"/>
</dbReference>
<accession>A0A0N0U347</accession>
<name>A0A0N0U347_9HYME</name>
<reference evidence="1 2" key="1">
    <citation type="submission" date="2015-07" db="EMBL/GenBank/DDBJ databases">
        <title>The genome of Melipona quadrifasciata.</title>
        <authorList>
            <person name="Pan H."/>
            <person name="Kapheim K."/>
        </authorList>
    </citation>
    <scope>NUCLEOTIDE SEQUENCE [LARGE SCALE GENOMIC DNA]</scope>
    <source>
        <strain evidence="1">0111107301</strain>
        <tissue evidence="1">Whole body</tissue>
    </source>
</reference>
<dbReference type="AlphaFoldDB" id="A0A0N0U347"/>
<sequence length="57" mass="6706">MDVRSRNTVHVEVYLFCGKSADLIFFDHIAVSSSNCHKVRRLWNSFANRVHTTRVQR</sequence>
<protein>
    <submittedName>
        <fullName evidence="1">Uncharacterized protein</fullName>
    </submittedName>
</protein>
<proteinExistence type="predicted"/>
<gene>
    <name evidence="1" type="ORF">WN51_06292</name>
</gene>
<evidence type="ECO:0000313" key="2">
    <source>
        <dbReference type="Proteomes" id="UP000053105"/>
    </source>
</evidence>
<keyword evidence="2" id="KW-1185">Reference proteome</keyword>
<evidence type="ECO:0000313" key="1">
    <source>
        <dbReference type="EMBL" id="KOX68894.1"/>
    </source>
</evidence>
<organism evidence="1 2">
    <name type="scientific">Melipona quadrifasciata</name>
    <dbReference type="NCBI Taxonomy" id="166423"/>
    <lineage>
        <taxon>Eukaryota</taxon>
        <taxon>Metazoa</taxon>
        <taxon>Ecdysozoa</taxon>
        <taxon>Arthropoda</taxon>
        <taxon>Hexapoda</taxon>
        <taxon>Insecta</taxon>
        <taxon>Pterygota</taxon>
        <taxon>Neoptera</taxon>
        <taxon>Endopterygota</taxon>
        <taxon>Hymenoptera</taxon>
        <taxon>Apocrita</taxon>
        <taxon>Aculeata</taxon>
        <taxon>Apoidea</taxon>
        <taxon>Anthophila</taxon>
        <taxon>Apidae</taxon>
        <taxon>Melipona</taxon>
    </lineage>
</organism>
<dbReference type="EMBL" id="KQ435912">
    <property type="protein sequence ID" value="KOX68894.1"/>
    <property type="molecule type" value="Genomic_DNA"/>
</dbReference>